<organism evidence="1 2">
    <name type="scientific">Inconstantimicrobium mannanitabidum</name>
    <dbReference type="NCBI Taxonomy" id="1604901"/>
    <lineage>
        <taxon>Bacteria</taxon>
        <taxon>Bacillati</taxon>
        <taxon>Bacillota</taxon>
        <taxon>Clostridia</taxon>
        <taxon>Eubacteriales</taxon>
        <taxon>Clostridiaceae</taxon>
        <taxon>Inconstantimicrobium</taxon>
    </lineage>
</organism>
<sequence length="340" mass="38028">MKILDNKVQAIKEKINSIEDFSGAVLVKEKGETIFEDGFGFSDISNKIKNTANTRFGIASGAKILTGISICKLVDKGLLTFDTLLKDCIDVEFPNYDDNITIHQLVTHSSGIPDYFNEGVIEDDGALWMNTPMYILRNPKSFVPLLQKGTMKFNPGEKFSYCNSGFVALGLVVEHVSGMSFPDFVKENIFDVVGMKDSGYFALDMLPEKCAYGYIEEADGTLKTNMYSIPIVGGPDGGVFVTVEDISKLWQGLFSYKLLSKEMTEKMLTPHIYVENDVYYGYGVWIIKREDGILKYYVTGGDPGLRFMSSFYPTSQVEVTVTANREFGPYDISMFVESIR</sequence>
<proteinExistence type="predicted"/>
<dbReference type="EMBL" id="BROD01000001">
    <property type="protein sequence ID" value="GKX67979.1"/>
    <property type="molecule type" value="Genomic_DNA"/>
</dbReference>
<gene>
    <name evidence="1" type="ORF">rsdtw13_32370</name>
</gene>
<name>A0ACB5RFW1_9CLOT</name>
<protein>
    <submittedName>
        <fullName evidence="1">Penicillin-binding protein</fullName>
    </submittedName>
</protein>
<dbReference type="Proteomes" id="UP001058074">
    <property type="component" value="Unassembled WGS sequence"/>
</dbReference>
<accession>A0ACB5RFW1</accession>
<reference evidence="1" key="1">
    <citation type="journal article" date="2025" name="Int. J. Syst. Evol. Microbiol.">
        <title>Inconstantimicrobium mannanitabidum sp. nov., a novel member of the family Clostridiaceae isolated from anoxic soil under the treatment of reductive soil disinfestation.</title>
        <authorList>
            <person name="Ueki A."/>
            <person name="Tonouchi A."/>
            <person name="Honma S."/>
            <person name="Kaku N."/>
            <person name="Ueki K."/>
        </authorList>
    </citation>
    <scope>NUCLEOTIDE SEQUENCE</scope>
    <source>
        <strain evidence="1">TW13</strain>
    </source>
</reference>
<comment type="caution">
    <text evidence="1">The sequence shown here is derived from an EMBL/GenBank/DDBJ whole genome shotgun (WGS) entry which is preliminary data.</text>
</comment>
<keyword evidence="2" id="KW-1185">Reference proteome</keyword>
<evidence type="ECO:0000313" key="2">
    <source>
        <dbReference type="Proteomes" id="UP001058074"/>
    </source>
</evidence>
<evidence type="ECO:0000313" key="1">
    <source>
        <dbReference type="EMBL" id="GKX67979.1"/>
    </source>
</evidence>